<name>A0ABN9WN20_9DINO</name>
<protein>
    <submittedName>
        <fullName evidence="2">Uncharacterized protein</fullName>
    </submittedName>
</protein>
<accession>A0ABN9WN20</accession>
<dbReference type="EMBL" id="CAUYUJ010019015">
    <property type="protein sequence ID" value="CAK0888029.1"/>
    <property type="molecule type" value="Genomic_DNA"/>
</dbReference>
<evidence type="ECO:0000256" key="1">
    <source>
        <dbReference type="SAM" id="MobiDB-lite"/>
    </source>
</evidence>
<feature type="region of interest" description="Disordered" evidence="1">
    <location>
        <begin position="119"/>
        <end position="179"/>
    </location>
</feature>
<evidence type="ECO:0000313" key="2">
    <source>
        <dbReference type="EMBL" id="CAK0888029.1"/>
    </source>
</evidence>
<keyword evidence="3" id="KW-1185">Reference proteome</keyword>
<feature type="compositionally biased region" description="Low complexity" evidence="1">
    <location>
        <begin position="134"/>
        <end position="153"/>
    </location>
</feature>
<reference evidence="2" key="1">
    <citation type="submission" date="2023-10" db="EMBL/GenBank/DDBJ databases">
        <authorList>
            <person name="Chen Y."/>
            <person name="Shah S."/>
            <person name="Dougan E. K."/>
            <person name="Thang M."/>
            <person name="Chan C."/>
        </authorList>
    </citation>
    <scope>NUCLEOTIDE SEQUENCE [LARGE SCALE GENOMIC DNA]</scope>
</reference>
<dbReference type="Proteomes" id="UP001189429">
    <property type="component" value="Unassembled WGS sequence"/>
</dbReference>
<proteinExistence type="predicted"/>
<sequence>MEKFWLFTWAPASGHRTVQVRTGSINALTTPTSRQDNHLYDGQGKDAFNYCVAHELSNSGVDCVKMIELTALSECTAKTRSGDAWAVHPLGYEVDTADVGDGDDGCRSIGAVSNGVTAALSRPQQSSTPPPGSTGPLGSLPMFGGPAPGAHAGADGELPDGSPLASIPEGVHDGGANDLLTDSIGADAFDSTGGQGDKSNAVALPYQTVKTPSDPSDSCAPALSGKPAAANYIEALSCKTAMASTSLGFLHWHACQYLQKVGGDLKADAQVKELRAHLDVFEKCRRFNSRHSNKFTFSALVQTANELRTIGHDLQQHCWEVPRQKRAAQLRTDAETSDAVEALLKACYPGDVDADNGQDDSSRAPTPSQVELHHLKGENETAMLEMFFETAIDLYLNLWSSMHQLATHAHGLLSTCCKKVLKLTRAFADVASSRKVASAGAAEAHHALQVIDQHRQTLEPLLDDLDDTIDVDGLEADSFVGMVGISECCYQNAAKCAHRFGKHSTMANCIETQIVSNIERHHTVLTSLPDDVNKLTARKTMSSLAQKAVRQFPLRPALVATCAKLKSGIELAQSNSTIDTVVAGATAAMGQSTETFDTSLLDRIMADAAKCNGLGTNEAVTKLIPHLVTCLFQLCVERGFEEGLAQKAAECVKQLGALIDDTACPCHLWSDFLKTLVSMRKQLDIAGSTLEAAASPSKEMMSRTPEFQIFVDLQTTAGHEQKSFALLKSKNVFTDQMTAVILLAEEGGAGDGTHYMDMAPAPAKRNWRASSTHAAEVFSNVIAATLRKQVAEIEEAHR</sequence>
<evidence type="ECO:0000313" key="3">
    <source>
        <dbReference type="Proteomes" id="UP001189429"/>
    </source>
</evidence>
<gene>
    <name evidence="2" type="ORF">PCOR1329_LOCUS68898</name>
</gene>
<comment type="caution">
    <text evidence="2">The sequence shown here is derived from an EMBL/GenBank/DDBJ whole genome shotgun (WGS) entry which is preliminary data.</text>
</comment>
<organism evidence="2 3">
    <name type="scientific">Prorocentrum cordatum</name>
    <dbReference type="NCBI Taxonomy" id="2364126"/>
    <lineage>
        <taxon>Eukaryota</taxon>
        <taxon>Sar</taxon>
        <taxon>Alveolata</taxon>
        <taxon>Dinophyceae</taxon>
        <taxon>Prorocentrales</taxon>
        <taxon>Prorocentraceae</taxon>
        <taxon>Prorocentrum</taxon>
    </lineage>
</organism>